<reference evidence="4" key="2">
    <citation type="submission" date="2020-09" db="EMBL/GenBank/DDBJ databases">
        <authorList>
            <person name="Sun Q."/>
            <person name="Zhou Y."/>
        </authorList>
    </citation>
    <scope>NUCLEOTIDE SEQUENCE</scope>
    <source>
        <strain evidence="4">CGMCC 1.15533</strain>
    </source>
</reference>
<dbReference type="InterPro" id="IPR001650">
    <property type="entry name" value="Helicase_C-like"/>
</dbReference>
<protein>
    <recommendedName>
        <fullName evidence="6">Helicase SNF2</fullName>
    </recommendedName>
</protein>
<dbReference type="InterPro" id="IPR050496">
    <property type="entry name" value="SNF2_RAD54_helicase_repair"/>
</dbReference>
<keyword evidence="5" id="KW-1185">Reference proteome</keyword>
<dbReference type="CDD" id="cd18793">
    <property type="entry name" value="SF2_C_SNF"/>
    <property type="match status" value="1"/>
</dbReference>
<evidence type="ECO:0000313" key="5">
    <source>
        <dbReference type="Proteomes" id="UP000660801"/>
    </source>
</evidence>
<dbReference type="EMBL" id="BMJN01000026">
    <property type="protein sequence ID" value="GGE34523.1"/>
    <property type="molecule type" value="Genomic_DNA"/>
</dbReference>
<organism evidence="4 5">
    <name type="scientific">Streptococcus himalayensis</name>
    <dbReference type="NCBI Taxonomy" id="1888195"/>
    <lineage>
        <taxon>Bacteria</taxon>
        <taxon>Bacillati</taxon>
        <taxon>Bacillota</taxon>
        <taxon>Bacilli</taxon>
        <taxon>Lactobacillales</taxon>
        <taxon>Streptococcaceae</taxon>
        <taxon>Streptococcus</taxon>
    </lineage>
</organism>
<evidence type="ECO:0000256" key="1">
    <source>
        <dbReference type="ARBA" id="ARBA00022801"/>
    </source>
</evidence>
<dbReference type="SMART" id="SM00487">
    <property type="entry name" value="DEXDc"/>
    <property type="match status" value="1"/>
</dbReference>
<dbReference type="PROSITE" id="PS51194">
    <property type="entry name" value="HELICASE_CTER"/>
    <property type="match status" value="1"/>
</dbReference>
<dbReference type="AlphaFoldDB" id="A0A917A8F6"/>
<evidence type="ECO:0000313" key="4">
    <source>
        <dbReference type="EMBL" id="GGE34523.1"/>
    </source>
</evidence>
<comment type="caution">
    <text evidence="4">The sequence shown here is derived from an EMBL/GenBank/DDBJ whole genome shotgun (WGS) entry which is preliminary data.</text>
</comment>
<evidence type="ECO:0000259" key="2">
    <source>
        <dbReference type="PROSITE" id="PS51192"/>
    </source>
</evidence>
<evidence type="ECO:0000259" key="3">
    <source>
        <dbReference type="PROSITE" id="PS51194"/>
    </source>
</evidence>
<evidence type="ECO:0008006" key="6">
    <source>
        <dbReference type="Google" id="ProtNLM"/>
    </source>
</evidence>
<dbReference type="OrthoDB" id="9802848at2"/>
<dbReference type="Proteomes" id="UP000660801">
    <property type="component" value="Unassembled WGS sequence"/>
</dbReference>
<feature type="domain" description="Helicase C-terminal" evidence="3">
    <location>
        <begin position="677"/>
        <end position="830"/>
    </location>
</feature>
<dbReference type="SUPFAM" id="SSF52540">
    <property type="entry name" value="P-loop containing nucleoside triphosphate hydrolases"/>
    <property type="match status" value="2"/>
</dbReference>
<feature type="domain" description="Helicase ATP-binding" evidence="2">
    <location>
        <begin position="369"/>
        <end position="534"/>
    </location>
</feature>
<dbReference type="CDD" id="cd09179">
    <property type="entry name" value="PLDc_N_DEXD_a"/>
    <property type="match status" value="1"/>
</dbReference>
<dbReference type="InterPro" id="IPR049730">
    <property type="entry name" value="SNF2/RAD54-like_C"/>
</dbReference>
<dbReference type="PANTHER" id="PTHR45629:SF7">
    <property type="entry name" value="DNA EXCISION REPAIR PROTEIN ERCC-6-RELATED"/>
    <property type="match status" value="1"/>
</dbReference>
<dbReference type="Pfam" id="PF00176">
    <property type="entry name" value="SNF2-rel_dom"/>
    <property type="match status" value="1"/>
</dbReference>
<dbReference type="Gene3D" id="3.40.50.300">
    <property type="entry name" value="P-loop containing nucleotide triphosphate hydrolases"/>
    <property type="match status" value="1"/>
</dbReference>
<dbReference type="SMART" id="SM00490">
    <property type="entry name" value="HELICc"/>
    <property type="match status" value="1"/>
</dbReference>
<dbReference type="RefSeq" id="WP_068993305.1">
    <property type="nucleotide sequence ID" value="NZ_BMJN01000026.1"/>
</dbReference>
<reference evidence="4" key="1">
    <citation type="journal article" date="2014" name="Int. J. Syst. Evol. Microbiol.">
        <title>Complete genome sequence of Corynebacterium casei LMG S-19264T (=DSM 44701T), isolated from a smear-ripened cheese.</title>
        <authorList>
            <consortium name="US DOE Joint Genome Institute (JGI-PGF)"/>
            <person name="Walter F."/>
            <person name="Albersmeier A."/>
            <person name="Kalinowski J."/>
            <person name="Ruckert C."/>
        </authorList>
    </citation>
    <scope>NUCLEOTIDE SEQUENCE</scope>
    <source>
        <strain evidence="4">CGMCC 1.15533</strain>
    </source>
</reference>
<dbReference type="PANTHER" id="PTHR45629">
    <property type="entry name" value="SNF2/RAD54 FAMILY MEMBER"/>
    <property type="match status" value="1"/>
</dbReference>
<dbReference type="Pfam" id="PF00271">
    <property type="entry name" value="Helicase_C"/>
    <property type="match status" value="1"/>
</dbReference>
<accession>A0A917A8F6</accession>
<dbReference type="GO" id="GO:0016787">
    <property type="term" value="F:hydrolase activity"/>
    <property type="evidence" value="ECO:0007669"/>
    <property type="project" value="UniProtKB-KW"/>
</dbReference>
<dbReference type="Gene3D" id="3.40.50.10810">
    <property type="entry name" value="Tandem AAA-ATPase domain"/>
    <property type="match status" value="1"/>
</dbReference>
<dbReference type="InterPro" id="IPR038718">
    <property type="entry name" value="SNF2-like_sf"/>
</dbReference>
<dbReference type="Gene3D" id="3.30.870.10">
    <property type="entry name" value="Endonuclease Chain A"/>
    <property type="match status" value="1"/>
</dbReference>
<dbReference type="GO" id="GO:0005524">
    <property type="term" value="F:ATP binding"/>
    <property type="evidence" value="ECO:0007669"/>
    <property type="project" value="InterPro"/>
</dbReference>
<dbReference type="InterPro" id="IPR025202">
    <property type="entry name" value="PLD-like_dom"/>
</dbReference>
<dbReference type="InterPro" id="IPR027417">
    <property type="entry name" value="P-loop_NTPase"/>
</dbReference>
<dbReference type="PROSITE" id="PS51192">
    <property type="entry name" value="HELICASE_ATP_BIND_1"/>
    <property type="match status" value="1"/>
</dbReference>
<name>A0A917A8F6_9STRE</name>
<dbReference type="Pfam" id="PF13091">
    <property type="entry name" value="PLDc_2"/>
    <property type="match status" value="1"/>
</dbReference>
<proteinExistence type="predicted"/>
<dbReference type="InterPro" id="IPR000330">
    <property type="entry name" value="SNF2_N"/>
</dbReference>
<gene>
    <name evidence="4" type="ORF">GCM10011510_14810</name>
</gene>
<keyword evidence="1" id="KW-0378">Hydrolase</keyword>
<dbReference type="InterPro" id="IPR014001">
    <property type="entry name" value="Helicase_ATP-bd"/>
</dbReference>
<sequence>MLSELNFKTFYSTASDNIPESFYNLALNESIAYDRVSGYFSGTSLAYYTKGIANLINNRGKFRLIISHEISENDYQDIIDGYTRRENLVRNVIDRINYSSLDTEQKVNLSNLGYLIEIGLVDIKIGFTHSGLFHAKYGLFRDNSGNIVYFSGSLNETEAAFKRNYEEITVLESWKYDSSEIREKQYNFEKLWNNESNDGRIFIKEINEIVKSELITYSQGKIVIDSIMLKENSIVIYYDNGLKLQNNLIDPEIDCKQRAIKKLINKGWFKFEVSEFKSQLDYSQIEDIISAFQRYGKRTNTNILISDTVYHFIEESKFEINEIAKRGLSIKNQDTNFFEDFEKFKTIVNNEVGRSLFEIQNRVSFYQTMMKRSANFSVPGAGKTTMVYGTFAYLSSKEVEKVSKIVMIGPKNSFLSWKQEFQNVFGNKRELKVLDIHSKTFSPEMIYKNISQYNLFLINYESLPSYEDALNQIIDKETLLVFDEVHKIKRIDSERSNIAIKIAQYTPYRIVLTGTPIPNSYQDIWNFLHILYQFEYRQYFGFSLAQLNNLSATEVEEINNKLNPFLWRVTKNQLDVPEVNPDTIISLVADNSEQKVIDLLWKKFSHSPFSLYMRLIQLSSNPDLLKESITNELYGDYEFDDFDYLDEFTDDRPCYSESELKLLDDLKNNSKLERCITLSKSLIKEGKKHVIWCIFVDTITKISRELTQQGYKVAVIYGAIPSEEREKIILDYQKGKYDVLVTNPHTLAESVSLHMVAHDAIYYEYSFNLTHMLQSRDRIHRLGLPEGQETNYYYLMLEGQQEKRSTIDRKIYNRLEEKRNVMIDAIESETINPEYSYDERQEILRMMQEEIGAHFS</sequence>